<evidence type="ECO:0000259" key="1">
    <source>
        <dbReference type="Pfam" id="PF01368"/>
    </source>
</evidence>
<dbReference type="Gene3D" id="3.90.1640.30">
    <property type="match status" value="1"/>
</dbReference>
<reference evidence="2" key="1">
    <citation type="submission" date="2018-06" db="EMBL/GenBank/DDBJ databases">
        <authorList>
            <person name="Zhirakovskaya E."/>
        </authorList>
    </citation>
    <scope>NUCLEOTIDE SEQUENCE</scope>
</reference>
<dbReference type="InterPro" id="IPR051673">
    <property type="entry name" value="SSDNA_exonuclease_RecJ"/>
</dbReference>
<evidence type="ECO:0000313" key="2">
    <source>
        <dbReference type="EMBL" id="VAW16359.1"/>
    </source>
</evidence>
<dbReference type="InterPro" id="IPR001667">
    <property type="entry name" value="DDH_dom"/>
</dbReference>
<dbReference type="InterPro" id="IPR038763">
    <property type="entry name" value="DHH_sf"/>
</dbReference>
<keyword evidence="2" id="KW-0269">Exonuclease</keyword>
<dbReference type="EMBL" id="UOEQ01000098">
    <property type="protein sequence ID" value="VAW16359.1"/>
    <property type="molecule type" value="Genomic_DNA"/>
</dbReference>
<dbReference type="AlphaFoldDB" id="A0A3B0TW26"/>
<feature type="non-terminal residue" evidence="2">
    <location>
        <position position="408"/>
    </location>
</feature>
<dbReference type="SUPFAM" id="SSF64182">
    <property type="entry name" value="DHH phosphoesterases"/>
    <property type="match status" value="1"/>
</dbReference>
<accession>A0A3B0TW26</accession>
<keyword evidence="2" id="KW-0378">Hydrolase</keyword>
<keyword evidence="2" id="KW-0540">Nuclease</keyword>
<gene>
    <name evidence="2" type="ORF">MNBD_ALPHA11-2063</name>
</gene>
<dbReference type="GO" id="GO:0004527">
    <property type="term" value="F:exonuclease activity"/>
    <property type="evidence" value="ECO:0007669"/>
    <property type="project" value="UniProtKB-KW"/>
</dbReference>
<protein>
    <submittedName>
        <fullName evidence="2">Single-stranded-DNA-specific exonuclease RecJ</fullName>
    </submittedName>
</protein>
<dbReference type="Gene3D" id="3.10.310.30">
    <property type="match status" value="1"/>
</dbReference>
<dbReference type="PANTHER" id="PTHR30255:SF2">
    <property type="entry name" value="SINGLE-STRANDED-DNA-SPECIFIC EXONUCLEASE RECJ"/>
    <property type="match status" value="1"/>
</dbReference>
<dbReference type="Pfam" id="PF01368">
    <property type="entry name" value="DHH"/>
    <property type="match status" value="1"/>
</dbReference>
<organism evidence="2">
    <name type="scientific">hydrothermal vent metagenome</name>
    <dbReference type="NCBI Taxonomy" id="652676"/>
    <lineage>
        <taxon>unclassified sequences</taxon>
        <taxon>metagenomes</taxon>
        <taxon>ecological metagenomes</taxon>
    </lineage>
</organism>
<feature type="domain" description="DDH" evidence="1">
    <location>
        <begin position="97"/>
        <end position="251"/>
    </location>
</feature>
<dbReference type="PANTHER" id="PTHR30255">
    <property type="entry name" value="SINGLE-STRANDED-DNA-SPECIFIC EXONUCLEASE RECJ"/>
    <property type="match status" value="1"/>
</dbReference>
<name>A0A3B0TW26_9ZZZZ</name>
<sequence>MAIEKPENFLGVSKSFSGQSWIDRLNPAAIRQATAISQQHEISEIAARIMAARGVETGEAKSFLDPSIREMMPDPSTMTDMDKFAERLAKAVESGEKIALFGDYDVDGASSSALMLRYLRSFSLDVIWHIPDRIFEGYGPNIPAIDKLAGEGASLLILLDCGTTSFEPVAHAKTKGLDVLILDHHLADEQLPACDALVNPNRPDDLSGLGYLCAAGVTFMALVATSRVLRQSGRDNLPNLMELLDLVALATICDVVPLKGLNRAFVVRGVEIMRMGKNPGIAALALAARISGPIAAGHLGFMIGPRINAGGRIGDAGLGTRLLATTSEEEAMLIAASLDELNAERQSIEANAVEEAIAVAEAEIGTGEGLAVEGLATEALASEGPAILVLASQNWHPGVVGLVAARLR</sequence>
<proteinExistence type="predicted"/>